<dbReference type="NCBIfam" id="TIGR04057">
    <property type="entry name" value="SusC_RagA_signa"/>
    <property type="match status" value="1"/>
</dbReference>
<dbReference type="NCBIfam" id="TIGR04056">
    <property type="entry name" value="OMP_RagA_SusC"/>
    <property type="match status" value="1"/>
</dbReference>
<reference evidence="14" key="1">
    <citation type="submission" date="2018-06" db="EMBL/GenBank/DDBJ databases">
        <authorList>
            <person name="Lum Nde A."/>
            <person name="Hugo C."/>
        </authorList>
    </citation>
    <scope>NUCLEOTIDE SEQUENCE [LARGE SCALE GENOMIC DNA]</scope>
    <source>
        <strain evidence="14">1_F178</strain>
    </source>
</reference>
<feature type="domain" description="TonB-dependent receptor-like beta-barrel" evidence="11">
    <location>
        <begin position="404"/>
        <end position="930"/>
    </location>
</feature>
<evidence type="ECO:0000256" key="2">
    <source>
        <dbReference type="ARBA" id="ARBA00022448"/>
    </source>
</evidence>
<dbReference type="InterPro" id="IPR039426">
    <property type="entry name" value="TonB-dep_rcpt-like"/>
</dbReference>
<evidence type="ECO:0000259" key="12">
    <source>
        <dbReference type="Pfam" id="PF07715"/>
    </source>
</evidence>
<feature type="signal peptide" evidence="10">
    <location>
        <begin position="1"/>
        <end position="42"/>
    </location>
</feature>
<dbReference type="AlphaFoldDB" id="A0A3D9C8H4"/>
<dbReference type="Proteomes" id="UP000256686">
    <property type="component" value="Unassembled WGS sequence"/>
</dbReference>
<dbReference type="Pfam" id="PF07715">
    <property type="entry name" value="Plug"/>
    <property type="match status" value="1"/>
</dbReference>
<dbReference type="InterPro" id="IPR023996">
    <property type="entry name" value="TonB-dep_OMP_SusC/RagA"/>
</dbReference>
<keyword evidence="14" id="KW-1185">Reference proteome</keyword>
<dbReference type="InterPro" id="IPR037066">
    <property type="entry name" value="Plug_dom_sf"/>
</dbReference>
<dbReference type="InterPro" id="IPR036942">
    <property type="entry name" value="Beta-barrel_TonB_sf"/>
</dbReference>
<feature type="domain" description="TonB-dependent receptor plug" evidence="12">
    <location>
        <begin position="67"/>
        <end position="182"/>
    </location>
</feature>
<feature type="chain" id="PRO_5017652727" evidence="10">
    <location>
        <begin position="43"/>
        <end position="968"/>
    </location>
</feature>
<evidence type="ECO:0000256" key="1">
    <source>
        <dbReference type="ARBA" id="ARBA00004571"/>
    </source>
</evidence>
<organism evidence="13 14">
    <name type="scientific">Chryseobacterium pennae</name>
    <dbReference type="NCBI Taxonomy" id="2258962"/>
    <lineage>
        <taxon>Bacteria</taxon>
        <taxon>Pseudomonadati</taxon>
        <taxon>Bacteroidota</taxon>
        <taxon>Flavobacteriia</taxon>
        <taxon>Flavobacteriales</taxon>
        <taxon>Weeksellaceae</taxon>
        <taxon>Chryseobacterium group</taxon>
        <taxon>Chryseobacterium</taxon>
    </lineage>
</organism>
<dbReference type="EMBL" id="QNVT01000010">
    <property type="protein sequence ID" value="REC62175.1"/>
    <property type="molecule type" value="Genomic_DNA"/>
</dbReference>
<evidence type="ECO:0000313" key="13">
    <source>
        <dbReference type="EMBL" id="REC62175.1"/>
    </source>
</evidence>
<evidence type="ECO:0000256" key="8">
    <source>
        <dbReference type="PROSITE-ProRule" id="PRU01360"/>
    </source>
</evidence>
<dbReference type="Gene3D" id="2.170.130.10">
    <property type="entry name" value="TonB-dependent receptor, plug domain"/>
    <property type="match status" value="1"/>
</dbReference>
<evidence type="ECO:0000259" key="11">
    <source>
        <dbReference type="Pfam" id="PF00593"/>
    </source>
</evidence>
<keyword evidence="3 8" id="KW-1134">Transmembrane beta strand</keyword>
<protein>
    <submittedName>
        <fullName evidence="13">SusC/RagA family TonB-linked outer membrane protein</fullName>
    </submittedName>
</protein>
<evidence type="ECO:0000256" key="5">
    <source>
        <dbReference type="ARBA" id="ARBA00023077"/>
    </source>
</evidence>
<name>A0A3D9C8H4_9FLAO</name>
<keyword evidence="7 8" id="KW-0998">Cell outer membrane</keyword>
<evidence type="ECO:0000256" key="10">
    <source>
        <dbReference type="SAM" id="SignalP"/>
    </source>
</evidence>
<comment type="subcellular location">
    <subcellularLocation>
        <location evidence="1 8">Cell outer membrane</location>
        <topology evidence="1 8">Multi-pass membrane protein</topology>
    </subcellularLocation>
</comment>
<gene>
    <name evidence="13" type="ORF">DRF65_12600</name>
</gene>
<keyword evidence="4 8" id="KW-0812">Transmembrane</keyword>
<dbReference type="FunFam" id="2.170.130.10:FF:000008">
    <property type="entry name" value="SusC/RagA family TonB-linked outer membrane protein"/>
    <property type="match status" value="1"/>
</dbReference>
<dbReference type="SUPFAM" id="SSF56935">
    <property type="entry name" value="Porins"/>
    <property type="match status" value="1"/>
</dbReference>
<dbReference type="PROSITE" id="PS52016">
    <property type="entry name" value="TONB_DEPENDENT_REC_3"/>
    <property type="match status" value="1"/>
</dbReference>
<evidence type="ECO:0000313" key="14">
    <source>
        <dbReference type="Proteomes" id="UP000256686"/>
    </source>
</evidence>
<keyword evidence="6 8" id="KW-0472">Membrane</keyword>
<dbReference type="InterPro" id="IPR023997">
    <property type="entry name" value="TonB-dep_OMP_SusC/RagA_CS"/>
</dbReference>
<evidence type="ECO:0000256" key="4">
    <source>
        <dbReference type="ARBA" id="ARBA00022692"/>
    </source>
</evidence>
<keyword evidence="5 9" id="KW-0798">TonB box</keyword>
<evidence type="ECO:0000256" key="7">
    <source>
        <dbReference type="ARBA" id="ARBA00023237"/>
    </source>
</evidence>
<dbReference type="InterPro" id="IPR000531">
    <property type="entry name" value="Beta-barrel_TonB"/>
</dbReference>
<evidence type="ECO:0000256" key="3">
    <source>
        <dbReference type="ARBA" id="ARBA00022452"/>
    </source>
</evidence>
<proteinExistence type="inferred from homology"/>
<evidence type="ECO:0000256" key="9">
    <source>
        <dbReference type="RuleBase" id="RU003357"/>
    </source>
</evidence>
<dbReference type="Pfam" id="PF00593">
    <property type="entry name" value="TonB_dep_Rec_b-barrel"/>
    <property type="match status" value="1"/>
</dbReference>
<evidence type="ECO:0000256" key="6">
    <source>
        <dbReference type="ARBA" id="ARBA00023136"/>
    </source>
</evidence>
<keyword evidence="10" id="KW-0732">Signal</keyword>
<dbReference type="InterPro" id="IPR012910">
    <property type="entry name" value="Plug_dom"/>
</dbReference>
<keyword evidence="2 8" id="KW-0813">Transport</keyword>
<comment type="caution">
    <text evidence="13">The sequence shown here is derived from an EMBL/GenBank/DDBJ whole genome shotgun (WGS) entry which is preliminary data.</text>
</comment>
<comment type="similarity">
    <text evidence="8 9">Belongs to the TonB-dependent receptor family.</text>
</comment>
<dbReference type="Gene3D" id="2.40.170.20">
    <property type="entry name" value="TonB-dependent receptor, beta-barrel domain"/>
    <property type="match status" value="1"/>
</dbReference>
<accession>A0A3D9C8H4</accession>
<sequence length="968" mass="108182">MQHWYQARIRLKRNYKNKIVKNFTTVLKIAPAFLLASTVMHAQTKDSITKEKKIEEVVLIGYGAKKKSDLTGSVTAVSEKDFNKGAIVSADQLINGKAPGVRITSDGGAPDSKPNIRIRGGASLTANNNPLIVIDGVPLDSSNPAGVSNPLSLVNPNDIESFSILKDASATAIYGSRASNGVIIITTKKGSSGKMRINYSGNISIGKVTKAIDVMDGPTFEKFMREYNNKPEYIDMLGVKENGKQVMYNTNWQDAIFRTSVSTDHNLSIRSNLFKSIPARFSLGYNNTQGIVKTNDYDRYTASMKLTPTLFDNHLKIDINVKNIFSNKNTIDADGAIGAAITADPTKPIYNPDGSYYQSFNGYVMTGARNPVAILMQRTRPEKVQKFLGNIELDYKMHFLPDLRAVVNLGAESSYAKIREVYAENSLQSYRTVYQNSTAVGGVYNPGLNYGEEQNIFNKLLDAYLVYSKKYDDKFISKFDVQGGYSYQNFDNKGKKQFFNMDNPSGIREETPYNKYINDYRNVLNIQSFFGRANIDIKNKYLFTLSYRADGSSLFPTNKRWGHFPAAAFAWKLNDEKWMKNSGFSELKLRLGWGKTGQQDITGSAGFYPYSPLYQIGDVRYFYFPRTILPDGTIIPELYTALAYNPYLTWEKTTTYNAGIDFSTKNRRISGSIEYYQRKTTDLLAQVSFPPGQMLSNEFIDNVGSLTNKGFEASFNVNPVKTQDLNWDLNANVAYNIGTVDDLRGRDKVGANESSLAFSGTGVILAYHAVGQQPYSAWVYQQAYDNDGRVVPGAFVDKNGDGIISDADKSFVPLRPKWTFGFGTSVNYKNFDLSASFRGQLGGKVYYAARVNRGFTEASNPVNSNSLYNVLNFYDGAADPRFKAKGDAEGLSDYNLHDATFLRCENITLGYKFDKLFKGTTLRVYGAVNNAFIITNNYVGQDPENFNAIDANFYPRPRIYTFGVNLDF</sequence>
<dbReference type="GO" id="GO:0009279">
    <property type="term" value="C:cell outer membrane"/>
    <property type="evidence" value="ECO:0007669"/>
    <property type="project" value="UniProtKB-SubCell"/>
</dbReference>